<sequence>MGAPPNINRVGIDQPLQVPITHIPDAAAPSLGAVGFSVEARFWLSRRAHRPIAFSLGSSIAVAPHRHNAWSRRVPHRHRVVAHLAAASLSPSPSLNPSRIVVTHRSQA</sequence>
<protein>
    <submittedName>
        <fullName evidence="1">Uncharacterized protein</fullName>
    </submittedName>
</protein>
<name>A0A090FZG6_MESPL</name>
<evidence type="ECO:0000313" key="1">
    <source>
        <dbReference type="EMBL" id="CDX53184.1"/>
    </source>
</evidence>
<gene>
    <name evidence="1" type="ORF">MPL3365_170303</name>
</gene>
<dbReference type="EMBL" id="CCNE01000009">
    <property type="protein sequence ID" value="CDX53184.1"/>
    <property type="molecule type" value="Genomic_DNA"/>
</dbReference>
<dbReference type="AlphaFoldDB" id="A0A090FZG6"/>
<reference evidence="1 2" key="1">
    <citation type="submission" date="2014-08" db="EMBL/GenBank/DDBJ databases">
        <authorList>
            <person name="Moulin Lionel"/>
        </authorList>
    </citation>
    <scope>NUCLEOTIDE SEQUENCE [LARGE SCALE GENOMIC DNA]</scope>
</reference>
<dbReference type="Proteomes" id="UP000046122">
    <property type="component" value="Unassembled WGS sequence"/>
</dbReference>
<proteinExistence type="predicted"/>
<evidence type="ECO:0000313" key="2">
    <source>
        <dbReference type="Proteomes" id="UP000046122"/>
    </source>
</evidence>
<accession>A0A090FZG6</accession>
<organism evidence="1 2">
    <name type="scientific">Mesorhizobium plurifarium</name>
    <dbReference type="NCBI Taxonomy" id="69974"/>
    <lineage>
        <taxon>Bacteria</taxon>
        <taxon>Pseudomonadati</taxon>
        <taxon>Pseudomonadota</taxon>
        <taxon>Alphaproteobacteria</taxon>
        <taxon>Hyphomicrobiales</taxon>
        <taxon>Phyllobacteriaceae</taxon>
        <taxon>Mesorhizobium</taxon>
    </lineage>
</organism>